<evidence type="ECO:0000256" key="1">
    <source>
        <dbReference type="ARBA" id="ARBA00023277"/>
    </source>
</evidence>
<keyword evidence="3" id="KW-0413">Isomerase</keyword>
<dbReference type="PANTHER" id="PTHR12110">
    <property type="entry name" value="HYDROXYPYRUVATE ISOMERASE"/>
    <property type="match status" value="1"/>
</dbReference>
<reference evidence="3 4" key="1">
    <citation type="submission" date="2018-04" db="EMBL/GenBank/DDBJ databases">
        <title>Bacteria isolated from cave deposits of Manipur.</title>
        <authorList>
            <person name="Sahoo D."/>
            <person name="Sarangthem I."/>
            <person name="Nandeibam J."/>
        </authorList>
    </citation>
    <scope>NUCLEOTIDE SEQUENCE [LARGE SCALE GENOMIC DNA]</scope>
    <source>
        <strain evidence="4">mrc11</strain>
    </source>
</reference>
<dbReference type="InterPro" id="IPR050312">
    <property type="entry name" value="IolE/XylAMocC-like"/>
</dbReference>
<dbReference type="EMBL" id="QLNP01000013">
    <property type="protein sequence ID" value="RAM39051.1"/>
    <property type="molecule type" value="Genomic_DNA"/>
</dbReference>
<dbReference type="OrthoDB" id="9779184at2"/>
<feature type="domain" description="Xylose isomerase-like TIM barrel" evidence="2">
    <location>
        <begin position="22"/>
        <end position="316"/>
    </location>
</feature>
<evidence type="ECO:0000313" key="3">
    <source>
        <dbReference type="EMBL" id="RAM39051.1"/>
    </source>
</evidence>
<keyword evidence="1" id="KW-0119">Carbohydrate metabolism</keyword>
<evidence type="ECO:0000313" key="4">
    <source>
        <dbReference type="Proteomes" id="UP000249166"/>
    </source>
</evidence>
<dbReference type="InterPro" id="IPR036237">
    <property type="entry name" value="Xyl_isomerase-like_sf"/>
</dbReference>
<dbReference type="SUPFAM" id="SSF51658">
    <property type="entry name" value="Xylose isomerase-like"/>
    <property type="match status" value="1"/>
</dbReference>
<proteinExistence type="predicted"/>
<dbReference type="PANTHER" id="PTHR12110:SF21">
    <property type="entry name" value="XYLOSE ISOMERASE-LIKE TIM BARREL DOMAIN-CONTAINING PROTEIN"/>
    <property type="match status" value="1"/>
</dbReference>
<evidence type="ECO:0000259" key="2">
    <source>
        <dbReference type="Pfam" id="PF01261"/>
    </source>
</evidence>
<dbReference type="Pfam" id="PF01261">
    <property type="entry name" value="AP_endonuc_2"/>
    <property type="match status" value="1"/>
</dbReference>
<dbReference type="InterPro" id="IPR013022">
    <property type="entry name" value="Xyl_isomerase-like_TIM-brl"/>
</dbReference>
<dbReference type="Proteomes" id="UP000249166">
    <property type="component" value="Unassembled WGS sequence"/>
</dbReference>
<dbReference type="RefSeq" id="WP_111902208.1">
    <property type="nucleotide sequence ID" value="NZ_QLNP01000013.1"/>
</dbReference>
<name>A0A328HLF1_ARTGO</name>
<comment type="caution">
    <text evidence="3">The sequence shown here is derived from an EMBL/GenBank/DDBJ whole genome shotgun (WGS) entry which is preliminary data.</text>
</comment>
<accession>A0A328HLF1</accession>
<protein>
    <submittedName>
        <fullName evidence="3">Sugar phosphate isomerase/epimerase</fullName>
    </submittedName>
</protein>
<dbReference type="AlphaFoldDB" id="A0A328HLF1"/>
<sequence length="334" mass="37312">MTRPITLFTGQWADLPFEEVARLAGEWGFDGLEIACWGDHLDPGRAVEDDAYLQSKLDILDKHNLKVHAIANHLTGQAVCDDPIDERHRDILSPEVWGDGDPNGVRTRAADAMKTTARAAARLGVKTVTGFTGSSIWKCVAMFPPASDAMIERGYRDFAERWNPIMDVFDEVGVRFALEVHPSEIAYDYWTAKRTLEAIGHRENFGLNFDPSHFIWQDLDPVMFLQDFADKIFHVHVKESVRQLNGRNGRLGSHLPWADPRRGWDFVTAGHGDVKWEPIFRTLNAIGYDGPTSIEWEDAGMDRLVGAPQALAMVKDLAAISPPAAAFDAAFSTR</sequence>
<gene>
    <name evidence="3" type="ORF">DBZ45_01455</name>
</gene>
<dbReference type="GO" id="GO:0016853">
    <property type="term" value="F:isomerase activity"/>
    <property type="evidence" value="ECO:0007669"/>
    <property type="project" value="UniProtKB-KW"/>
</dbReference>
<dbReference type="Gene3D" id="3.20.20.150">
    <property type="entry name" value="Divalent-metal-dependent TIM barrel enzymes"/>
    <property type="match status" value="1"/>
</dbReference>
<organism evidence="3 4">
    <name type="scientific">Arthrobacter globiformis</name>
    <dbReference type="NCBI Taxonomy" id="1665"/>
    <lineage>
        <taxon>Bacteria</taxon>
        <taxon>Bacillati</taxon>
        <taxon>Actinomycetota</taxon>
        <taxon>Actinomycetes</taxon>
        <taxon>Micrococcales</taxon>
        <taxon>Micrococcaceae</taxon>
        <taxon>Arthrobacter</taxon>
    </lineage>
</organism>